<feature type="domain" description="PPM-type phosphatase" evidence="1">
    <location>
        <begin position="9"/>
        <end position="233"/>
    </location>
</feature>
<name>E1RK63_METP4</name>
<dbReference type="STRING" id="679926.Mpet_1019"/>
<sequence length="261" mass="28340">MPVFGGKTTGSSHIKKGVPCQDAFRSEKIDSGEIIVAVADGLGSAEHSEIGAKIAVNTAVDKIKSLFTNIDGYGIPAAALMKNRDIIAEAFSASRTALEDFAGDNGYPLRKLACTLIVAFTWEGYLTTGHIGDGAVTALIEDEIRIISDPGNSEYVNEVTPLTSGKIEDNIRINENIPDVRVFAAFTDGCQRAFLVRKNGEYLPYEPFFRPIFTYAKDVADEEEASGEIVRFLESDKMNENSDDDKTLVIAVPEKGEDHPV</sequence>
<gene>
    <name evidence="2" type="ordered locus">Mpet_1019</name>
</gene>
<evidence type="ECO:0000313" key="3">
    <source>
        <dbReference type="Proteomes" id="UP000006565"/>
    </source>
</evidence>
<dbReference type="AlphaFoldDB" id="E1RK63"/>
<dbReference type="HOGENOM" id="CLU_066842_1_0_2"/>
<dbReference type="GeneID" id="9743483"/>
<dbReference type="Gene3D" id="3.60.40.10">
    <property type="entry name" value="PPM-type phosphatase domain"/>
    <property type="match status" value="1"/>
</dbReference>
<accession>E1RK63</accession>
<dbReference type="eggNOG" id="arCOG09477">
    <property type="taxonomic scope" value="Archaea"/>
</dbReference>
<evidence type="ECO:0000313" key="2">
    <source>
        <dbReference type="EMBL" id="ADN35786.1"/>
    </source>
</evidence>
<dbReference type="EMBL" id="CP002117">
    <property type="protein sequence ID" value="ADN35786.1"/>
    <property type="molecule type" value="Genomic_DNA"/>
</dbReference>
<dbReference type="Proteomes" id="UP000006565">
    <property type="component" value="Chromosome"/>
</dbReference>
<dbReference type="KEGG" id="mpi:Mpet_1019"/>
<organism evidence="2 3">
    <name type="scientific">Methanolacinia petrolearia (strain DSM 11571 / OCM 486 / SEBR 4847)</name>
    <name type="common">Methanoplanus petrolearius</name>
    <dbReference type="NCBI Taxonomy" id="679926"/>
    <lineage>
        <taxon>Archaea</taxon>
        <taxon>Methanobacteriati</taxon>
        <taxon>Methanobacteriota</taxon>
        <taxon>Stenosarchaea group</taxon>
        <taxon>Methanomicrobia</taxon>
        <taxon>Methanomicrobiales</taxon>
        <taxon>Methanomicrobiaceae</taxon>
        <taxon>Methanolacinia</taxon>
    </lineage>
</organism>
<protein>
    <recommendedName>
        <fullName evidence="1">PPM-type phosphatase domain-containing protein</fullName>
    </recommendedName>
</protein>
<dbReference type="InterPro" id="IPR036457">
    <property type="entry name" value="PPM-type-like_dom_sf"/>
</dbReference>
<dbReference type="Pfam" id="PF13672">
    <property type="entry name" value="PP2C_2"/>
    <property type="match status" value="1"/>
</dbReference>
<proteinExistence type="predicted"/>
<dbReference type="InterPro" id="IPR001932">
    <property type="entry name" value="PPM-type_phosphatase-like_dom"/>
</dbReference>
<dbReference type="SUPFAM" id="SSF81606">
    <property type="entry name" value="PP2C-like"/>
    <property type="match status" value="1"/>
</dbReference>
<reference evidence="2 3" key="1">
    <citation type="journal article" date="2010" name="Stand. Genomic Sci.">
        <title>Complete genome sequence of Methanoplanus petrolearius type strain (SEBR 4847).</title>
        <authorList>
            <person name="Brambilla E."/>
            <person name="Djao O.D."/>
            <person name="Daligault H."/>
            <person name="Lapidus A."/>
            <person name="Lucas S."/>
            <person name="Hammon N."/>
            <person name="Nolan M."/>
            <person name="Tice H."/>
            <person name="Cheng J.F."/>
            <person name="Han C."/>
            <person name="Tapia R."/>
            <person name="Goodwin L."/>
            <person name="Pitluck S."/>
            <person name="Liolios K."/>
            <person name="Ivanova N."/>
            <person name="Mavromatis K."/>
            <person name="Mikhailova N."/>
            <person name="Pati A."/>
            <person name="Chen A."/>
            <person name="Palaniappan K."/>
            <person name="Land M."/>
            <person name="Hauser L."/>
            <person name="Chang Y.J."/>
            <person name="Jeffries C.D."/>
            <person name="Rohde M."/>
            <person name="Spring S."/>
            <person name="Sikorski J."/>
            <person name="Goker M."/>
            <person name="Woyke T."/>
            <person name="Bristow J."/>
            <person name="Eisen J.A."/>
            <person name="Markowitz V."/>
            <person name="Hugenholtz P."/>
            <person name="Kyrpides N.C."/>
            <person name="Klenk H.P."/>
        </authorList>
    </citation>
    <scope>NUCLEOTIDE SEQUENCE [LARGE SCALE GENOMIC DNA]</scope>
    <source>
        <strain evidence="3">DSM 11571 / OCM 486 / SEBR 4847</strain>
    </source>
</reference>
<evidence type="ECO:0000259" key="1">
    <source>
        <dbReference type="Pfam" id="PF13672"/>
    </source>
</evidence>
<dbReference type="OrthoDB" id="117884at2157"/>
<keyword evidence="3" id="KW-1185">Reference proteome</keyword>
<dbReference type="RefSeq" id="WP_013328964.1">
    <property type="nucleotide sequence ID" value="NC_014507.1"/>
</dbReference>